<reference evidence="2 3" key="1">
    <citation type="journal article" date="2003" name="PLoS Biol.">
        <title>The genome sequence of Caenorhabditis briggsae: a platform for comparative genomics.</title>
        <authorList>
            <person name="Stein L.D."/>
            <person name="Bao Z."/>
            <person name="Blasiar D."/>
            <person name="Blumenthal T."/>
            <person name="Brent M.R."/>
            <person name="Chen N."/>
            <person name="Chinwalla A."/>
            <person name="Clarke L."/>
            <person name="Clee C."/>
            <person name="Coghlan A."/>
            <person name="Coulson A."/>
            <person name="D'Eustachio P."/>
            <person name="Fitch D.H."/>
            <person name="Fulton L.A."/>
            <person name="Fulton R.E."/>
            <person name="Griffiths-Jones S."/>
            <person name="Harris T.W."/>
            <person name="Hillier L.W."/>
            <person name="Kamath R."/>
            <person name="Kuwabara P.E."/>
            <person name="Mardis E.R."/>
            <person name="Marra M.A."/>
            <person name="Miner T.L."/>
            <person name="Minx P."/>
            <person name="Mullikin J.C."/>
            <person name="Plumb R.W."/>
            <person name="Rogers J."/>
            <person name="Schein J.E."/>
            <person name="Sohrmann M."/>
            <person name="Spieth J."/>
            <person name="Stajich J.E."/>
            <person name="Wei C."/>
            <person name="Willey D."/>
            <person name="Wilson R.K."/>
            <person name="Durbin R."/>
            <person name="Waterston R.H."/>
        </authorList>
    </citation>
    <scope>NUCLEOTIDE SEQUENCE [LARGE SCALE GENOMIC DNA]</scope>
    <source>
        <strain evidence="2 3">AF16</strain>
    </source>
</reference>
<dbReference type="Proteomes" id="UP000008549">
    <property type="component" value="Unassembled WGS sequence"/>
</dbReference>
<gene>
    <name evidence="2 4" type="ORF">CBG06578</name>
    <name evidence="2" type="ORF">CBG_06578</name>
</gene>
<dbReference type="EMBL" id="HE601320">
    <property type="protein sequence ID" value="CAP26867.1"/>
    <property type="molecule type" value="Genomic_DNA"/>
</dbReference>
<dbReference type="RefSeq" id="XP_002647503.1">
    <property type="nucleotide sequence ID" value="XM_002647457.1"/>
</dbReference>
<evidence type="ECO:0000256" key="1">
    <source>
        <dbReference type="SAM" id="SignalP"/>
    </source>
</evidence>
<dbReference type="Pfam" id="PF14747">
    <property type="entry name" value="DUF4473"/>
    <property type="match status" value="1"/>
</dbReference>
<organism evidence="2 3">
    <name type="scientific">Caenorhabditis briggsae</name>
    <dbReference type="NCBI Taxonomy" id="6238"/>
    <lineage>
        <taxon>Eukaryota</taxon>
        <taxon>Metazoa</taxon>
        <taxon>Ecdysozoa</taxon>
        <taxon>Nematoda</taxon>
        <taxon>Chromadorea</taxon>
        <taxon>Rhabditida</taxon>
        <taxon>Rhabditina</taxon>
        <taxon>Rhabditomorpha</taxon>
        <taxon>Rhabditoidea</taxon>
        <taxon>Rhabditidae</taxon>
        <taxon>Peloderinae</taxon>
        <taxon>Caenorhabditis</taxon>
    </lineage>
</organism>
<dbReference type="PANTHER" id="PTHR33272:SF6">
    <property type="entry name" value="SECRETED RXLR EFFECTOR PEPTIDE PROTEIN-RELATED"/>
    <property type="match status" value="1"/>
</dbReference>
<dbReference type="CTD" id="8589502"/>
<dbReference type="eggNOG" id="ENOG502TIBS">
    <property type="taxonomic scope" value="Eukaryota"/>
</dbReference>
<accession>A8X2K7</accession>
<dbReference type="InterPro" id="IPR027913">
    <property type="entry name" value="DUF4473"/>
</dbReference>
<dbReference type="HOGENOM" id="CLU_1125390_0_0_1"/>
<dbReference type="KEGG" id="cbr:CBG_06578"/>
<keyword evidence="3" id="KW-1185">Reference proteome</keyword>
<dbReference type="InParanoid" id="A8X2K7"/>
<reference evidence="2 3" key="2">
    <citation type="journal article" date="2011" name="PLoS Genet.">
        <title>Caenorhabditis briggsae recombinant inbred line genotypes reveal inter-strain incompatibility and the evolution of recombination.</title>
        <authorList>
            <person name="Ross J.A."/>
            <person name="Koboldt D.C."/>
            <person name="Staisch J.E."/>
            <person name="Chamberlin H.M."/>
            <person name="Gupta B.P."/>
            <person name="Miller R.D."/>
            <person name="Baird S.E."/>
            <person name="Haag E.S."/>
        </authorList>
    </citation>
    <scope>NUCLEOTIDE SEQUENCE [LARGE SCALE GENOMIC DNA]</scope>
    <source>
        <strain evidence="2 3">AF16</strain>
    </source>
</reference>
<protein>
    <submittedName>
        <fullName evidence="2">Protein CBG06578</fullName>
    </submittedName>
</protein>
<feature type="chain" id="PRO_5002729901" evidence="1">
    <location>
        <begin position="21"/>
        <end position="247"/>
    </location>
</feature>
<keyword evidence="1" id="KW-0732">Signal</keyword>
<sequence>MWTLWNFLVLLTIVVSLVTGQNGIPTSEESIDDLVSAGVSENAATGIVKFDRKLQEPFEMEKENPVEAKKLEQVLHKEFTEYIESLSEDDQAEYQKYIKSQHMLRFLGILVIFGLLHAANIHISGKIECSKTLFSFLVAVKEFDWHFGNDRLYTSKPYDSLYPHHYSAYAEVNDVDELENDKYEIFVSFWHTCSRDDKWKYYENRVGYVKQQGEYYLQHNVNLTNAEGELSWRDWEDWVTSNGFRSF</sequence>
<dbReference type="WormBase" id="CBG06578">
    <property type="protein sequence ID" value="CBP42121"/>
    <property type="gene ID" value="WBGene00028834"/>
</dbReference>
<feature type="signal peptide" evidence="1">
    <location>
        <begin position="1"/>
        <end position="20"/>
    </location>
</feature>
<dbReference type="AlphaFoldDB" id="A8X2K7"/>
<evidence type="ECO:0000313" key="2">
    <source>
        <dbReference type="EMBL" id="CAP26867.1"/>
    </source>
</evidence>
<proteinExistence type="predicted"/>
<evidence type="ECO:0000313" key="4">
    <source>
        <dbReference type="WormBase" id="CBG06578"/>
    </source>
</evidence>
<evidence type="ECO:0000313" key="3">
    <source>
        <dbReference type="Proteomes" id="UP000008549"/>
    </source>
</evidence>
<name>A8X2K7_CAEBR</name>
<dbReference type="GeneID" id="8589502"/>
<dbReference type="PANTHER" id="PTHR33272">
    <property type="entry name" value="PROTEIN CBG22877-RELATED"/>
    <property type="match status" value="1"/>
</dbReference>